<protein>
    <submittedName>
        <fullName evidence="2">Reverse transcriptase domain-containing protein</fullName>
    </submittedName>
</protein>
<keyword evidence="3" id="KW-1185">Reference proteome</keyword>
<accession>A0ABQ4Y8W3</accession>
<proteinExistence type="predicted"/>
<feature type="compositionally biased region" description="Polar residues" evidence="1">
    <location>
        <begin position="818"/>
        <end position="833"/>
    </location>
</feature>
<evidence type="ECO:0000313" key="3">
    <source>
        <dbReference type="Proteomes" id="UP001151760"/>
    </source>
</evidence>
<feature type="region of interest" description="Disordered" evidence="1">
    <location>
        <begin position="183"/>
        <end position="208"/>
    </location>
</feature>
<dbReference type="Proteomes" id="UP001151760">
    <property type="component" value="Unassembled WGS sequence"/>
</dbReference>
<feature type="compositionally biased region" description="Low complexity" evidence="1">
    <location>
        <begin position="189"/>
        <end position="199"/>
    </location>
</feature>
<organism evidence="2 3">
    <name type="scientific">Tanacetum coccineum</name>
    <dbReference type="NCBI Taxonomy" id="301880"/>
    <lineage>
        <taxon>Eukaryota</taxon>
        <taxon>Viridiplantae</taxon>
        <taxon>Streptophyta</taxon>
        <taxon>Embryophyta</taxon>
        <taxon>Tracheophyta</taxon>
        <taxon>Spermatophyta</taxon>
        <taxon>Magnoliopsida</taxon>
        <taxon>eudicotyledons</taxon>
        <taxon>Gunneridae</taxon>
        <taxon>Pentapetalae</taxon>
        <taxon>asterids</taxon>
        <taxon>campanulids</taxon>
        <taxon>Asterales</taxon>
        <taxon>Asteraceae</taxon>
        <taxon>Asteroideae</taxon>
        <taxon>Anthemideae</taxon>
        <taxon>Anthemidinae</taxon>
        <taxon>Tanacetum</taxon>
    </lineage>
</organism>
<dbReference type="SUPFAM" id="SSF50630">
    <property type="entry name" value="Acid proteases"/>
    <property type="match status" value="1"/>
</dbReference>
<reference evidence="2" key="2">
    <citation type="submission" date="2022-01" db="EMBL/GenBank/DDBJ databases">
        <authorList>
            <person name="Yamashiro T."/>
            <person name="Shiraishi A."/>
            <person name="Satake H."/>
            <person name="Nakayama K."/>
        </authorList>
    </citation>
    <scope>NUCLEOTIDE SEQUENCE</scope>
</reference>
<keyword evidence="2" id="KW-0548">Nucleotidyltransferase</keyword>
<dbReference type="CDD" id="cd00303">
    <property type="entry name" value="retropepsin_like"/>
    <property type="match status" value="1"/>
</dbReference>
<comment type="caution">
    <text evidence="2">The sequence shown here is derived from an EMBL/GenBank/DDBJ whole genome shotgun (WGS) entry which is preliminary data.</text>
</comment>
<dbReference type="PANTHER" id="PTHR33067:SF35">
    <property type="entry name" value="ASPARTIC PEPTIDASE DDI1-TYPE DOMAIN-CONTAINING PROTEIN"/>
    <property type="match status" value="1"/>
</dbReference>
<evidence type="ECO:0000256" key="1">
    <source>
        <dbReference type="SAM" id="MobiDB-lite"/>
    </source>
</evidence>
<sequence>MADMRTMSELLQAPTEGYGDAITTNLKNDILNFQQRFDETFSEAWDHFKDLLSADGNLLNRTPRDALTIIENKSKVHTLRNKLVISKMSSTTSSSTPTYLPEITALTDAVKAMLLQNKTPLLALVKAIEEICVTCGGLHSYYECLATDGNTFNAFAATGTYNQGGSRYRPQGETNYRARNQMRPPGFPQPNVQNNQNRPSGLGSLSINTVTNPRGDLKVITTRSGVSYDGPTIPPTSSRLSKEVEHKPEATKDKLKECLALADLGASINLIPLSVWKNLLLPEHTPTRMTLKLANQSVAYPIGVVEYVFVKVGKFHFPADFVVVDYDADPWVPLILGRPFLRMARALIDVQGEQYDDESVNQIDVIDVTCEEYAQEVLSFLDNSKKEIEASLTSDSIPPGIDDADFDPERDILLLEKLLNDVPSSPLPPKEIQFEELKIINLLLMILLSLSSRTYLLILSAVLGQCDLEKKEISGTFPLETLGMISFHGDSSTPWFADIANYHAGNFVVKGMSSQQKKKILEGCEALFLGRPLLAFRTTLKCTPYKLVYGKACHLPIELEHKAYWALKYCNLDLKSSGDHQKVKMNDLNELRDQAYENSLIYKEKMKKIHDSKIKNNVFNIGHRVLPFNSRLKIFSGKLKIRWTRPLIVTKVFPYGTIELSQTDRPNFKDYPDYEDSRARGFVHRSLELLSFARGRVLKIECEVECLKGLNDDNNENMREGYGSVRRRLVKKAERVDSFDVKAMAIANGGIVTCGGLCHVLNSVISNVSCIRTNWIFEEWKNANRNYAKSRSLLTRAMEDGKPKMSQVVRALEGDVPSQDNPISENSGGELNSDISREMLKGETEADDGSGNKVMVVVDSNMESKGALHWALDDTVQNQDTMILLHIATGSKLVNQRAYEHLCSLKKNLETIRPESEAVD</sequence>
<dbReference type="GO" id="GO:0003964">
    <property type="term" value="F:RNA-directed DNA polymerase activity"/>
    <property type="evidence" value="ECO:0007669"/>
    <property type="project" value="UniProtKB-KW"/>
</dbReference>
<dbReference type="Gene3D" id="2.40.70.10">
    <property type="entry name" value="Acid Proteases"/>
    <property type="match status" value="1"/>
</dbReference>
<gene>
    <name evidence="2" type="ORF">Tco_0706952</name>
</gene>
<keyword evidence="2" id="KW-0808">Transferase</keyword>
<evidence type="ECO:0000313" key="2">
    <source>
        <dbReference type="EMBL" id="GJS74111.1"/>
    </source>
</evidence>
<dbReference type="InterPro" id="IPR021109">
    <property type="entry name" value="Peptidase_aspartic_dom_sf"/>
</dbReference>
<feature type="region of interest" description="Disordered" evidence="1">
    <location>
        <begin position="814"/>
        <end position="833"/>
    </location>
</feature>
<dbReference type="PANTHER" id="PTHR33067">
    <property type="entry name" value="RNA-DIRECTED DNA POLYMERASE-RELATED"/>
    <property type="match status" value="1"/>
</dbReference>
<dbReference type="EMBL" id="BQNB010010206">
    <property type="protein sequence ID" value="GJS74111.1"/>
    <property type="molecule type" value="Genomic_DNA"/>
</dbReference>
<keyword evidence="2" id="KW-0695">RNA-directed DNA polymerase</keyword>
<reference evidence="2" key="1">
    <citation type="journal article" date="2022" name="Int. J. Mol. Sci.">
        <title>Draft Genome of Tanacetum Coccineum: Genomic Comparison of Closely Related Tanacetum-Family Plants.</title>
        <authorList>
            <person name="Yamashiro T."/>
            <person name="Shiraishi A."/>
            <person name="Nakayama K."/>
            <person name="Satake H."/>
        </authorList>
    </citation>
    <scope>NUCLEOTIDE SEQUENCE</scope>
</reference>
<feature type="region of interest" description="Disordered" evidence="1">
    <location>
        <begin position="228"/>
        <end position="248"/>
    </location>
</feature>
<name>A0ABQ4Y8W3_9ASTR</name>